<feature type="domain" description="Hydantoinase A/oxoprolinase" evidence="1">
    <location>
        <begin position="208"/>
        <end position="495"/>
    </location>
</feature>
<evidence type="ECO:0000259" key="3">
    <source>
        <dbReference type="Pfam" id="PF19278"/>
    </source>
</evidence>
<dbReference type="InterPro" id="IPR008040">
    <property type="entry name" value="Hydant_A_N"/>
</dbReference>
<dbReference type="GO" id="GO:0017168">
    <property type="term" value="F:5-oxoprolinase (ATP-hydrolyzing) activity"/>
    <property type="evidence" value="ECO:0007669"/>
    <property type="project" value="UniProtKB-EC"/>
</dbReference>
<dbReference type="InterPro" id="IPR002821">
    <property type="entry name" value="Hydantoinase_A"/>
</dbReference>
<evidence type="ECO:0000259" key="1">
    <source>
        <dbReference type="Pfam" id="PF01968"/>
    </source>
</evidence>
<evidence type="ECO:0000259" key="2">
    <source>
        <dbReference type="Pfam" id="PF05378"/>
    </source>
</evidence>
<dbReference type="InterPro" id="IPR043129">
    <property type="entry name" value="ATPase_NBD"/>
</dbReference>
<dbReference type="GO" id="GO:0005829">
    <property type="term" value="C:cytosol"/>
    <property type="evidence" value="ECO:0007669"/>
    <property type="project" value="TreeGrafter"/>
</dbReference>
<name>D3F8T7_CONWI</name>
<evidence type="ECO:0000313" key="5">
    <source>
        <dbReference type="Proteomes" id="UP000008229"/>
    </source>
</evidence>
<dbReference type="HOGENOM" id="CLU_002157_1_2_11"/>
<accession>D3F8T7</accession>
<dbReference type="GO" id="GO:0006749">
    <property type="term" value="P:glutathione metabolic process"/>
    <property type="evidence" value="ECO:0007669"/>
    <property type="project" value="TreeGrafter"/>
</dbReference>
<dbReference type="PANTHER" id="PTHR11365">
    <property type="entry name" value="5-OXOPROLINASE RELATED"/>
    <property type="match status" value="1"/>
</dbReference>
<dbReference type="Pfam" id="PF05378">
    <property type="entry name" value="Hydant_A_N"/>
    <property type="match status" value="1"/>
</dbReference>
<evidence type="ECO:0000313" key="4">
    <source>
        <dbReference type="EMBL" id="ADB51051.1"/>
    </source>
</evidence>
<reference evidence="5" key="2">
    <citation type="submission" date="2010-01" db="EMBL/GenBank/DDBJ databases">
        <title>The complete genome of Conexibacter woesei DSM 14684.</title>
        <authorList>
            <consortium name="US DOE Joint Genome Institute (JGI-PGF)"/>
            <person name="Lucas S."/>
            <person name="Copeland A."/>
            <person name="Lapidus A."/>
            <person name="Glavina del Rio T."/>
            <person name="Dalin E."/>
            <person name="Tice H."/>
            <person name="Bruce D."/>
            <person name="Goodwin L."/>
            <person name="Pitluck S."/>
            <person name="Kyrpides N."/>
            <person name="Mavromatis K."/>
            <person name="Ivanova N."/>
            <person name="Mikhailova N."/>
            <person name="Chertkov O."/>
            <person name="Brettin T."/>
            <person name="Detter J.C."/>
            <person name="Han C."/>
            <person name="Larimer F."/>
            <person name="Land M."/>
            <person name="Hauser L."/>
            <person name="Markowitz V."/>
            <person name="Cheng J.-F."/>
            <person name="Hugenholtz P."/>
            <person name="Woyke T."/>
            <person name="Wu D."/>
            <person name="Pukall R."/>
            <person name="Steenblock K."/>
            <person name="Schneider S."/>
            <person name="Klenk H.-P."/>
            <person name="Eisen J.A."/>
        </authorList>
    </citation>
    <scope>NUCLEOTIDE SEQUENCE [LARGE SCALE GENOMIC DNA]</scope>
    <source>
        <strain evidence="5">DSM 14684 / CIP 108061 / JCM 11494 / NBRC 100937 / ID131577</strain>
    </source>
</reference>
<dbReference type="EMBL" id="CP001854">
    <property type="protein sequence ID" value="ADB51051.1"/>
    <property type="molecule type" value="Genomic_DNA"/>
</dbReference>
<dbReference type="AlphaFoldDB" id="D3F8T7"/>
<dbReference type="STRING" id="469383.Cwoe_2632"/>
<dbReference type="Pfam" id="PF01968">
    <property type="entry name" value="Hydantoinase_A"/>
    <property type="match status" value="1"/>
</dbReference>
<dbReference type="EC" id="3.5.2.9" evidence="4"/>
<protein>
    <submittedName>
        <fullName evidence="4">5-oxoprolinase (ATP-hydrolyzing)</fullName>
        <ecNumber evidence="4">3.5.2.9</ecNumber>
    </submittedName>
</protein>
<reference evidence="4 5" key="1">
    <citation type="journal article" date="2010" name="Stand. Genomic Sci.">
        <title>Complete genome sequence of Conexibacter woesei type strain (ID131577).</title>
        <authorList>
            <person name="Pukall R."/>
            <person name="Lapidus A."/>
            <person name="Glavina Del Rio T."/>
            <person name="Copeland A."/>
            <person name="Tice H."/>
            <person name="Cheng J.-F."/>
            <person name="Lucas S."/>
            <person name="Chen F."/>
            <person name="Nolan M."/>
            <person name="Bruce D."/>
            <person name="Goodwin L."/>
            <person name="Pitluck S."/>
            <person name="Mavromatis K."/>
            <person name="Ivanova N."/>
            <person name="Ovchinnikova G."/>
            <person name="Pati A."/>
            <person name="Chen A."/>
            <person name="Palaniappan K."/>
            <person name="Land M."/>
            <person name="Hauser L."/>
            <person name="Chang Y.-J."/>
            <person name="Jeffries C.D."/>
            <person name="Chain P."/>
            <person name="Meincke L."/>
            <person name="Sims D."/>
            <person name="Brettin T."/>
            <person name="Detter J.C."/>
            <person name="Rohde M."/>
            <person name="Goeker M."/>
            <person name="Bristow J."/>
            <person name="Eisen J.A."/>
            <person name="Markowitz V."/>
            <person name="Kyrpides N.C."/>
            <person name="Klenk H.-P."/>
            <person name="Hugenholtz P."/>
        </authorList>
    </citation>
    <scope>NUCLEOTIDE SEQUENCE [LARGE SCALE GENOMIC DNA]</scope>
    <source>
        <strain evidence="5">DSM 14684 / CIP 108061 / JCM 11494 / NBRC 100937 / ID131577</strain>
    </source>
</reference>
<dbReference type="RefSeq" id="WP_012934102.1">
    <property type="nucleotide sequence ID" value="NC_013739.1"/>
</dbReference>
<gene>
    <name evidence="4" type="ordered locus">Cwoe_2632</name>
</gene>
<dbReference type="InterPro" id="IPR049517">
    <property type="entry name" value="ACX-like_C"/>
</dbReference>
<dbReference type="Proteomes" id="UP000008229">
    <property type="component" value="Chromosome"/>
</dbReference>
<dbReference type="PANTHER" id="PTHR11365:SF23">
    <property type="entry name" value="HYPOTHETICAL 5-OXOPROLINASE (EUROFUNG)-RELATED"/>
    <property type="match status" value="1"/>
</dbReference>
<keyword evidence="5" id="KW-1185">Reference proteome</keyword>
<dbReference type="SUPFAM" id="SSF53067">
    <property type="entry name" value="Actin-like ATPase domain"/>
    <property type="match status" value="1"/>
</dbReference>
<sequence length="701" mass="73684">MGIRVGIDTGGTFTDLVAVDDRTGRWYLAKVPSNPKQPVAAISAALEQAAFDPADVDFIVVGTTIGINAVLTRTGARVVYLTTDGFQDIPHIQRINRKHHYDFHWRKPTPLADRQDCIGIAERIDAYGNVLTALDEQQVQDAVKDLAASVGAGADGSADPVAVAVCFLFSYLSPQHEQAARDAIHAVAPDLPVSLSHEVAPIWREYERGTAVILDAYMKPALDRYVAGVTDAFARQGAGDRWSLLKSNGGHALAEEALRKPSHILLSGIAGGAIGGAYFARQAGAQQAIVVDMGGTSCDVCLVVDGEPLFSSEYEIEFGLPVSVPTIHTHTIGAGGGSIGWVDPGGFLQVGPQSAGADPGPACYDAGGSAPTITDANLLLGRLDPEFFLGGWLQLKPELSGAAMRTLADRLGHDEVEVASSMIRIANESMANAIRIVTVEQGIDPRDFAIVAMGGAGPTHACGIAESIGIDRVVVPPHPGVTSAFGALAAPVRVDEVRSIALKSTDLDAAALAAMVAELEETASRNFAAQSPGGEQPRVERAIAMRYQGQNYEQEVALPEGAVDADALAKTFERYHDLHQEFYGYRFDGAPIELVRIAVAVAGPDAELPPLHAQGEARPGRTAEVYFEEGGFQPTTVVPRTEIGEQERSGPAIVESLDTTVVVPPGWTLHGLPGGVMELRRGAAGRTPAAAGTSTTATATA</sequence>
<dbReference type="Pfam" id="PF19278">
    <property type="entry name" value="Hydant_A_C"/>
    <property type="match status" value="1"/>
</dbReference>
<dbReference type="eggNOG" id="COG0145">
    <property type="taxonomic scope" value="Bacteria"/>
</dbReference>
<keyword evidence="4" id="KW-0378">Hydrolase</keyword>
<dbReference type="InterPro" id="IPR045079">
    <property type="entry name" value="Oxoprolinase-like"/>
</dbReference>
<dbReference type="OrthoDB" id="9768323at2"/>
<feature type="domain" description="Acetophenone carboxylase-like C-terminal" evidence="3">
    <location>
        <begin position="509"/>
        <end position="667"/>
    </location>
</feature>
<organism evidence="4 5">
    <name type="scientific">Conexibacter woesei (strain DSM 14684 / CCUG 47730 / CIP 108061 / JCM 11494 / NBRC 100937 / ID131577)</name>
    <dbReference type="NCBI Taxonomy" id="469383"/>
    <lineage>
        <taxon>Bacteria</taxon>
        <taxon>Bacillati</taxon>
        <taxon>Actinomycetota</taxon>
        <taxon>Thermoleophilia</taxon>
        <taxon>Solirubrobacterales</taxon>
        <taxon>Conexibacteraceae</taxon>
        <taxon>Conexibacter</taxon>
    </lineage>
</organism>
<dbReference type="KEGG" id="cwo:Cwoe_2632"/>
<feature type="domain" description="Hydantoinase/oxoprolinase N-terminal" evidence="2">
    <location>
        <begin position="4"/>
        <end position="185"/>
    </location>
</feature>
<proteinExistence type="predicted"/>